<dbReference type="Gene3D" id="3.30.70.360">
    <property type="match status" value="1"/>
</dbReference>
<name>A0A7C4PWS5_9CHLR</name>
<evidence type="ECO:0000256" key="2">
    <source>
        <dbReference type="ARBA" id="ARBA00022723"/>
    </source>
</evidence>
<evidence type="ECO:0000259" key="4">
    <source>
        <dbReference type="Pfam" id="PF07687"/>
    </source>
</evidence>
<sequence>MMTLTSIDRYLEEHLEESIAELSRFCEQPSVSAQNWGIEDTARMVEKMLKKRGFETHIIPTAGAPVVTAFRAGKSPRTLLFYNHYDVQPPEPLELWESPPFQPTLRDGKLFARGVSDDKGHLLSRLFAIDAILAEYGELPCNIRFVVEGEEEIGSPNLKPFMEAHASNLQADACIWEFGGVDHRDVPVQYLGLRGLCYVELRVETANQDVHSGLGGSIFPNAAWRLVWALNTLKSPDETILLPGFYDKVRPPSKRDLELFELMPETADEYRNRYGIKEFLKGMTGGVELRVAESMLPTCTICGLTSGYQGPGSKTVLPARASAKVDFRLVPDQTPEDVLHQLRQHLDNHGFSDVQITYLGGEAPARTDVDHPFVKMVVESAAEVYGRPMQIIPMSGGSGPNHLFMEMLHVPIVTAGIGHPGSQAHAPNENIRLDLYLKGAKHIARILVQFGLETTQD</sequence>
<dbReference type="GO" id="GO:0008233">
    <property type="term" value="F:peptidase activity"/>
    <property type="evidence" value="ECO:0007669"/>
    <property type="project" value="UniProtKB-KW"/>
</dbReference>
<evidence type="ECO:0000256" key="3">
    <source>
        <dbReference type="ARBA" id="ARBA00022801"/>
    </source>
</evidence>
<dbReference type="GO" id="GO:0009014">
    <property type="term" value="F:succinyl-diaminopimelate desuccinylase activity"/>
    <property type="evidence" value="ECO:0007669"/>
    <property type="project" value="TreeGrafter"/>
</dbReference>
<dbReference type="NCBIfam" id="NF005034">
    <property type="entry name" value="PRK06446.1"/>
    <property type="match status" value="1"/>
</dbReference>
<protein>
    <submittedName>
        <fullName evidence="5">M20/M25/M40 family metallo-hydrolase</fullName>
    </submittedName>
</protein>
<dbReference type="InterPro" id="IPR002933">
    <property type="entry name" value="Peptidase_M20"/>
</dbReference>
<dbReference type="GO" id="GO:0046872">
    <property type="term" value="F:metal ion binding"/>
    <property type="evidence" value="ECO:0007669"/>
    <property type="project" value="UniProtKB-KW"/>
</dbReference>
<dbReference type="InterPro" id="IPR011650">
    <property type="entry name" value="Peptidase_M20_dimer"/>
</dbReference>
<evidence type="ECO:0000313" key="5">
    <source>
        <dbReference type="EMBL" id="HGS86805.1"/>
    </source>
</evidence>
<dbReference type="Pfam" id="PF01546">
    <property type="entry name" value="Peptidase_M20"/>
    <property type="match status" value="1"/>
</dbReference>
<dbReference type="Pfam" id="PF07687">
    <property type="entry name" value="M20_dimer"/>
    <property type="match status" value="1"/>
</dbReference>
<dbReference type="PANTHER" id="PTHR43270:SF8">
    <property type="entry name" value="DI- AND TRIPEPTIDASE DUG2-RELATED"/>
    <property type="match status" value="1"/>
</dbReference>
<dbReference type="AlphaFoldDB" id="A0A7C4PWS5"/>
<reference evidence="5" key="1">
    <citation type="journal article" date="2020" name="mSystems">
        <title>Genome- and Community-Level Interaction Insights into Carbon Utilization and Element Cycling Functions of Hydrothermarchaeota in Hydrothermal Sediment.</title>
        <authorList>
            <person name="Zhou Z."/>
            <person name="Liu Y."/>
            <person name="Xu W."/>
            <person name="Pan J."/>
            <person name="Luo Z.H."/>
            <person name="Li M."/>
        </authorList>
    </citation>
    <scope>NUCLEOTIDE SEQUENCE [LARGE SCALE GENOMIC DNA]</scope>
    <source>
        <strain evidence="5">SpSt-556</strain>
    </source>
</reference>
<feature type="domain" description="Peptidase M20 dimerisation" evidence="4">
    <location>
        <begin position="192"/>
        <end position="350"/>
    </location>
</feature>
<dbReference type="SUPFAM" id="SSF53187">
    <property type="entry name" value="Zn-dependent exopeptidases"/>
    <property type="match status" value="1"/>
</dbReference>
<dbReference type="InterPro" id="IPR051458">
    <property type="entry name" value="Cyt/Met_Dipeptidase"/>
</dbReference>
<dbReference type="Gene3D" id="3.40.630.10">
    <property type="entry name" value="Zn peptidases"/>
    <property type="match status" value="1"/>
</dbReference>
<comment type="caution">
    <text evidence="5">The sequence shown here is derived from an EMBL/GenBank/DDBJ whole genome shotgun (WGS) entry which is preliminary data.</text>
</comment>
<dbReference type="PANTHER" id="PTHR43270">
    <property type="entry name" value="BETA-ALA-HIS DIPEPTIDASE"/>
    <property type="match status" value="1"/>
</dbReference>
<organism evidence="5">
    <name type="scientific">Bellilinea caldifistulae</name>
    <dbReference type="NCBI Taxonomy" id="360411"/>
    <lineage>
        <taxon>Bacteria</taxon>
        <taxon>Bacillati</taxon>
        <taxon>Chloroflexota</taxon>
        <taxon>Anaerolineae</taxon>
        <taxon>Anaerolineales</taxon>
        <taxon>Anaerolineaceae</taxon>
        <taxon>Bellilinea</taxon>
    </lineage>
</organism>
<proteinExistence type="predicted"/>
<keyword evidence="3 5" id="KW-0378">Hydrolase</keyword>
<keyword evidence="2" id="KW-0479">Metal-binding</keyword>
<dbReference type="GO" id="GO:0009089">
    <property type="term" value="P:lysine biosynthetic process via diaminopimelate"/>
    <property type="evidence" value="ECO:0007669"/>
    <property type="project" value="TreeGrafter"/>
</dbReference>
<keyword evidence="1" id="KW-0645">Protease</keyword>
<evidence type="ECO:0000256" key="1">
    <source>
        <dbReference type="ARBA" id="ARBA00022670"/>
    </source>
</evidence>
<gene>
    <name evidence="5" type="ORF">ENT17_04225</name>
</gene>
<dbReference type="GO" id="GO:0006508">
    <property type="term" value="P:proteolysis"/>
    <property type="evidence" value="ECO:0007669"/>
    <property type="project" value="UniProtKB-KW"/>
</dbReference>
<dbReference type="GO" id="GO:0005829">
    <property type="term" value="C:cytosol"/>
    <property type="evidence" value="ECO:0007669"/>
    <property type="project" value="TreeGrafter"/>
</dbReference>
<dbReference type="EMBL" id="DSXR01000051">
    <property type="protein sequence ID" value="HGS86805.1"/>
    <property type="molecule type" value="Genomic_DNA"/>
</dbReference>
<accession>A0A7C4PWS5</accession>